<dbReference type="Proteomes" id="UP000528608">
    <property type="component" value="Unassembled WGS sequence"/>
</dbReference>
<evidence type="ECO:0000256" key="1">
    <source>
        <dbReference type="SAM" id="MobiDB-lite"/>
    </source>
</evidence>
<name>A0A2N8NTA4_STREU</name>
<dbReference type="Proteomes" id="UP000235945">
    <property type="component" value="Unassembled WGS sequence"/>
</dbReference>
<comment type="caution">
    <text evidence="3">The sequence shown here is derived from an EMBL/GenBank/DDBJ whole genome shotgun (WGS) entry which is preliminary data.</text>
</comment>
<dbReference type="InterPro" id="IPR045372">
    <property type="entry name" value="YidB"/>
</dbReference>
<reference evidence="4" key="2">
    <citation type="submission" date="2015-07" db="EMBL/GenBank/DDBJ databases">
        <authorList>
            <person name="Graham D.E."/>
            <person name="Giannone R.J."/>
            <person name="Gulvik C.A."/>
            <person name="Hettich R.L."/>
            <person name="Klingeman D.M."/>
            <person name="Mahan K.M."/>
            <person name="Parry R.J."/>
            <person name="Spain J.C."/>
        </authorList>
    </citation>
    <scope>NUCLEOTIDE SEQUENCE [LARGE SCALE GENOMIC DNA]</scope>
    <source>
        <strain evidence="4">ATCC 27428</strain>
    </source>
</reference>
<dbReference type="Pfam" id="PF20159">
    <property type="entry name" value="YidB"/>
    <property type="match status" value="1"/>
</dbReference>
<sequence>MADNDLGSLLGGLLGGGGKGGGANILGALLGTLGSDGGGNPLAGLLNQLRDGGLGEKADSWVGTGQNASLSGPEVAQALPTQTLDHIAQQAGLSPEQAADEIAGVLPEAVDKLTPQGEVPQGSLEDLLGRG</sequence>
<dbReference type="SUPFAM" id="SSF140804">
    <property type="entry name" value="YidB-like"/>
    <property type="match status" value="1"/>
</dbReference>
<accession>A0A2N8NTA4</accession>
<evidence type="ECO:0000313" key="2">
    <source>
        <dbReference type="EMBL" id="MBB5120940.1"/>
    </source>
</evidence>
<reference evidence="3" key="1">
    <citation type="submission" date="2015-07" db="EMBL/GenBank/DDBJ databases">
        <authorList>
            <person name="Noorani M."/>
        </authorList>
    </citation>
    <scope>NUCLEOTIDE SEQUENCE [LARGE SCALE GENOMIC DNA]</scope>
    <source>
        <strain evidence="3">ATCC 27428</strain>
    </source>
</reference>
<dbReference type="EMBL" id="JACHJF010000015">
    <property type="protein sequence ID" value="MBB5120940.1"/>
    <property type="molecule type" value="Genomic_DNA"/>
</dbReference>
<feature type="region of interest" description="Disordered" evidence="1">
    <location>
        <begin position="112"/>
        <end position="131"/>
    </location>
</feature>
<evidence type="ECO:0000313" key="4">
    <source>
        <dbReference type="Proteomes" id="UP000235945"/>
    </source>
</evidence>
<dbReference type="AlphaFoldDB" id="A0A2N8NTA4"/>
<dbReference type="EMBL" id="LGUI01000006">
    <property type="protein sequence ID" value="PNE32008.1"/>
    <property type="molecule type" value="Genomic_DNA"/>
</dbReference>
<keyword evidence="4" id="KW-1185">Reference proteome</keyword>
<protein>
    <submittedName>
        <fullName evidence="2">Uncharacterized protein YidB (DUF937 family)</fullName>
    </submittedName>
</protein>
<gene>
    <name evidence="3" type="ORF">AF335_19740</name>
    <name evidence="2" type="ORF">FHS36_004391</name>
</gene>
<evidence type="ECO:0000313" key="5">
    <source>
        <dbReference type="Proteomes" id="UP000528608"/>
    </source>
</evidence>
<proteinExistence type="predicted"/>
<organism evidence="3 4">
    <name type="scientific">Streptomyces eurocidicus</name>
    <name type="common">Streptoverticillium eurocidicus</name>
    <dbReference type="NCBI Taxonomy" id="66423"/>
    <lineage>
        <taxon>Bacteria</taxon>
        <taxon>Bacillati</taxon>
        <taxon>Actinomycetota</taxon>
        <taxon>Actinomycetes</taxon>
        <taxon>Kitasatosporales</taxon>
        <taxon>Streptomycetaceae</taxon>
        <taxon>Streptomyces</taxon>
    </lineage>
</organism>
<dbReference type="OrthoDB" id="9795283at2"/>
<reference evidence="2 5" key="3">
    <citation type="submission" date="2020-08" db="EMBL/GenBank/DDBJ databases">
        <title>Genomic Encyclopedia of Type Strains, Phase III (KMG-III): the genomes of soil and plant-associated and newly described type strains.</title>
        <authorList>
            <person name="Whitman W."/>
        </authorList>
    </citation>
    <scope>NUCLEOTIDE SEQUENCE [LARGE SCALE GENOMIC DNA]</scope>
    <source>
        <strain evidence="2 5">CECT 3259</strain>
    </source>
</reference>
<dbReference type="InterPro" id="IPR027405">
    <property type="entry name" value="YidB-like"/>
</dbReference>
<evidence type="ECO:0000313" key="3">
    <source>
        <dbReference type="EMBL" id="PNE32008.1"/>
    </source>
</evidence>
<dbReference type="Gene3D" id="1.10.10.690">
    <property type="entry name" value="YidB-like"/>
    <property type="match status" value="1"/>
</dbReference>